<dbReference type="Proteomes" id="UP000027192">
    <property type="component" value="Unassembled WGS sequence"/>
</dbReference>
<dbReference type="OrthoDB" id="5817147at2"/>
<dbReference type="InterPro" id="IPR009057">
    <property type="entry name" value="Homeodomain-like_sf"/>
</dbReference>
<accession>A0A066RUF9</accession>
<dbReference type="GO" id="GO:0003677">
    <property type="term" value="F:DNA binding"/>
    <property type="evidence" value="ECO:0007669"/>
    <property type="project" value="InterPro"/>
</dbReference>
<dbReference type="AlphaFoldDB" id="A0A066RUF9"/>
<reference evidence="2 3" key="1">
    <citation type="submission" date="2014-04" db="EMBL/GenBank/DDBJ databases">
        <title>Draft genome sequence of Photobacterium halotolerans S2753: a solonamide, ngercheumicin and holomycin producer.</title>
        <authorList>
            <person name="Machado H.R."/>
            <person name="Gram L."/>
        </authorList>
    </citation>
    <scope>NUCLEOTIDE SEQUENCE [LARGE SCALE GENOMIC DNA]</scope>
    <source>
        <strain evidence="2 3">S2753</strain>
    </source>
</reference>
<dbReference type="Gene3D" id="1.10.10.60">
    <property type="entry name" value="Homeodomain-like"/>
    <property type="match status" value="1"/>
</dbReference>
<protein>
    <recommendedName>
        <fullName evidence="1">HTH psq-type domain-containing protein</fullName>
    </recommendedName>
</protein>
<dbReference type="Pfam" id="PF05225">
    <property type="entry name" value="HTH_psq"/>
    <property type="match status" value="1"/>
</dbReference>
<name>A0A066RUF9_9GAMM</name>
<sequence length="67" mass="7788">MTREQYKVIADRIFKSQNQRTAVEAVVFEGLSSYEAEKRFGVPKGTLSRNVRKYKNEVDYITTVNRA</sequence>
<proteinExistence type="predicted"/>
<organism evidence="2 3">
    <name type="scientific">Photobacterium galatheae</name>
    <dbReference type="NCBI Taxonomy" id="1654360"/>
    <lineage>
        <taxon>Bacteria</taxon>
        <taxon>Pseudomonadati</taxon>
        <taxon>Pseudomonadota</taxon>
        <taxon>Gammaproteobacteria</taxon>
        <taxon>Vibrionales</taxon>
        <taxon>Vibrionaceae</taxon>
        <taxon>Photobacterium</taxon>
    </lineage>
</organism>
<evidence type="ECO:0000313" key="2">
    <source>
        <dbReference type="EMBL" id="KDM91332.1"/>
    </source>
</evidence>
<dbReference type="EMBL" id="JMIB01000023">
    <property type="protein sequence ID" value="KDM91332.1"/>
    <property type="molecule type" value="Genomic_DNA"/>
</dbReference>
<dbReference type="SUPFAM" id="SSF46689">
    <property type="entry name" value="Homeodomain-like"/>
    <property type="match status" value="1"/>
</dbReference>
<dbReference type="InterPro" id="IPR007889">
    <property type="entry name" value="HTH_Psq"/>
</dbReference>
<keyword evidence="3" id="KW-1185">Reference proteome</keyword>
<comment type="caution">
    <text evidence="2">The sequence shown here is derived from an EMBL/GenBank/DDBJ whole genome shotgun (WGS) entry which is preliminary data.</text>
</comment>
<evidence type="ECO:0000259" key="1">
    <source>
        <dbReference type="Pfam" id="PF05225"/>
    </source>
</evidence>
<evidence type="ECO:0000313" key="3">
    <source>
        <dbReference type="Proteomes" id="UP000027192"/>
    </source>
</evidence>
<gene>
    <name evidence="2" type="ORF">EA58_12245</name>
</gene>
<feature type="domain" description="HTH psq-type" evidence="1">
    <location>
        <begin position="22"/>
        <end position="52"/>
    </location>
</feature>